<evidence type="ECO:0000259" key="7">
    <source>
        <dbReference type="PROSITE" id="PS51462"/>
    </source>
</evidence>
<dbReference type="PROSITE" id="PS51462">
    <property type="entry name" value="NUDIX"/>
    <property type="match status" value="1"/>
</dbReference>
<dbReference type="AlphaFoldDB" id="A0AAN1FD16"/>
<dbReference type="CDD" id="cd03426">
    <property type="entry name" value="NUDIX_CoAse_Nudt7"/>
    <property type="match status" value="1"/>
</dbReference>
<dbReference type="RefSeq" id="WP_088875832.1">
    <property type="nucleotide sequence ID" value="NZ_CP018308.1"/>
</dbReference>
<keyword evidence="6" id="KW-0464">Manganese</keyword>
<dbReference type="GO" id="GO:0046872">
    <property type="term" value="F:metal ion binding"/>
    <property type="evidence" value="ECO:0007669"/>
    <property type="project" value="UniProtKB-KW"/>
</dbReference>
<evidence type="ECO:0000256" key="6">
    <source>
        <dbReference type="ARBA" id="ARBA00023211"/>
    </source>
</evidence>
<feature type="domain" description="Nudix hydrolase" evidence="7">
    <location>
        <begin position="34"/>
        <end position="166"/>
    </location>
</feature>
<dbReference type="Gene3D" id="3.90.79.10">
    <property type="entry name" value="Nucleoside Triphosphate Pyrophosphohydrolase"/>
    <property type="match status" value="1"/>
</dbReference>
<dbReference type="Proteomes" id="UP000197092">
    <property type="component" value="Chromosome 1"/>
</dbReference>
<dbReference type="GO" id="GO:0010945">
    <property type="term" value="F:coenzyme A diphosphatase activity"/>
    <property type="evidence" value="ECO:0007669"/>
    <property type="project" value="InterPro"/>
</dbReference>
<dbReference type="KEGG" id="vsh:BSZ05_00130"/>
<evidence type="ECO:0000256" key="3">
    <source>
        <dbReference type="ARBA" id="ARBA00022723"/>
    </source>
</evidence>
<proteinExistence type="predicted"/>
<accession>A0AAN1FD16</accession>
<dbReference type="EMBL" id="CP018308">
    <property type="protein sequence ID" value="ASI88343.1"/>
    <property type="molecule type" value="Genomic_DNA"/>
</dbReference>
<gene>
    <name evidence="8" type="ORF">BSZ05_00130</name>
</gene>
<evidence type="ECO:0000256" key="4">
    <source>
        <dbReference type="ARBA" id="ARBA00022801"/>
    </source>
</evidence>
<evidence type="ECO:0000313" key="8">
    <source>
        <dbReference type="EMBL" id="ASI88343.1"/>
    </source>
</evidence>
<dbReference type="Pfam" id="PF00293">
    <property type="entry name" value="NUDIX"/>
    <property type="match status" value="1"/>
</dbReference>
<dbReference type="NCBIfam" id="NF007980">
    <property type="entry name" value="PRK10707.1"/>
    <property type="match status" value="1"/>
</dbReference>
<organism evidence="8 9">
    <name type="scientific">Vibrio mediterranei</name>
    <dbReference type="NCBI Taxonomy" id="689"/>
    <lineage>
        <taxon>Bacteria</taxon>
        <taxon>Pseudomonadati</taxon>
        <taxon>Pseudomonadota</taxon>
        <taxon>Gammaproteobacteria</taxon>
        <taxon>Vibrionales</taxon>
        <taxon>Vibrionaceae</taxon>
        <taxon>Vibrio</taxon>
    </lineage>
</organism>
<dbReference type="InterPro" id="IPR045121">
    <property type="entry name" value="CoAse"/>
</dbReference>
<evidence type="ECO:0000256" key="5">
    <source>
        <dbReference type="ARBA" id="ARBA00022842"/>
    </source>
</evidence>
<dbReference type="PANTHER" id="PTHR12992">
    <property type="entry name" value="NUDIX HYDROLASE"/>
    <property type="match status" value="1"/>
</dbReference>
<sequence length="197" mass="22462">MTKHEFLERFQLHQLADYHAGSKSRTEHLDQSTLREASVLIGLVERNQRLHVILTKRASHLKHHPGQISFPGGKVEADDLNATFTALREAEEEIGVRYDEVSVIGHLPRLVTVTQFNVTPVLAFVDSNYRPSIDANEVDFLFEVPLEFLAHPENMSAMQFIVRGKSHRVLSIPYKEHFIWGVTAQIIESLQTQLQLS</sequence>
<keyword evidence="3" id="KW-0479">Metal-binding</keyword>
<evidence type="ECO:0000256" key="2">
    <source>
        <dbReference type="ARBA" id="ARBA00001946"/>
    </source>
</evidence>
<dbReference type="SUPFAM" id="SSF55811">
    <property type="entry name" value="Nudix"/>
    <property type="match status" value="1"/>
</dbReference>
<comment type="cofactor">
    <cofactor evidence="2">
        <name>Mg(2+)</name>
        <dbReference type="ChEBI" id="CHEBI:18420"/>
    </cofactor>
</comment>
<reference evidence="9" key="1">
    <citation type="submission" date="2016-12" db="EMBL/GenBank/DDBJ databases">
        <title>Comparative genomic analysis reveals the diversity, evolution, and environmental adaptation strategies of the genus Vibrio.</title>
        <authorList>
            <person name="Lin H."/>
            <person name="Wang X."/>
            <person name="Zhang X.-H."/>
        </authorList>
    </citation>
    <scope>NUCLEOTIDE SEQUENCE [LARGE SCALE GENOMIC DNA]</scope>
    <source>
        <strain evidence="9">QT6D1</strain>
    </source>
</reference>
<evidence type="ECO:0000256" key="1">
    <source>
        <dbReference type="ARBA" id="ARBA00001936"/>
    </source>
</evidence>
<comment type="cofactor">
    <cofactor evidence="1">
        <name>Mn(2+)</name>
        <dbReference type="ChEBI" id="CHEBI:29035"/>
    </cofactor>
</comment>
<evidence type="ECO:0000313" key="9">
    <source>
        <dbReference type="Proteomes" id="UP000197092"/>
    </source>
</evidence>
<keyword evidence="5" id="KW-0460">Magnesium</keyword>
<dbReference type="InterPro" id="IPR000086">
    <property type="entry name" value="NUDIX_hydrolase_dom"/>
</dbReference>
<name>A0AAN1FD16_9VIBR</name>
<keyword evidence="4" id="KW-0378">Hydrolase</keyword>
<dbReference type="InterPro" id="IPR015797">
    <property type="entry name" value="NUDIX_hydrolase-like_dom_sf"/>
</dbReference>
<protein>
    <submittedName>
        <fullName evidence="8">Coenzyme A pyrophosphatase</fullName>
    </submittedName>
</protein>
<dbReference type="PANTHER" id="PTHR12992:SF11">
    <property type="entry name" value="MITOCHONDRIAL COENZYME A DIPHOSPHATASE NUDT8"/>
    <property type="match status" value="1"/>
</dbReference>